<evidence type="ECO:0000256" key="4">
    <source>
        <dbReference type="ARBA" id="ARBA00022617"/>
    </source>
</evidence>
<dbReference type="InterPro" id="IPR050196">
    <property type="entry name" value="Cytochrome_P450_Monoox"/>
</dbReference>
<dbReference type="GO" id="GO:0016705">
    <property type="term" value="F:oxidoreductase activity, acting on paired donors, with incorporation or reduction of molecular oxygen"/>
    <property type="evidence" value="ECO:0007669"/>
    <property type="project" value="InterPro"/>
</dbReference>
<dbReference type="AlphaFoldDB" id="A0A1I9G1D1"/>
<sequence>MGLVSASLITLVLVWIIHFVIKKLRTILKQINAVQGPPTWPLIGNLHQFHFKPDEFFEQAQGIAYMLQARGERMCRIWFGPCPWILLYGADECEAILGSNKILDKPFQYGFLSGWIGQGLLISEPKKWRSRRKLLTPTFHYDILKDFVGVYNKHGQTLLQKFHALCGNQYNDIFHMISLCTLDIICEAALGTHVDAQNKSSPYLDAVCKIKYIIHQRTLKAHFYFDTIYNIFGSGKDESKCTEILHEFTGAAIANRKRLVDEAGGVSSLMEKETVSGKRRMAFLDFMLDLNAKGELPMEGVQEEVDTFTFEAHDSTSTSMNWFLHLMGTNPEIQAKVQKEVDEVLGEGQRFALMEEKCILALLMRNLKVKSKLRTDQMRVSAELVIRPLFGNNIRFEARKFGDYVQIA</sequence>
<evidence type="ECO:0000313" key="9">
    <source>
        <dbReference type="EMBL" id="CDP98747.1"/>
    </source>
</evidence>
<evidence type="ECO:0000256" key="3">
    <source>
        <dbReference type="ARBA" id="ARBA00010617"/>
    </source>
</evidence>
<evidence type="ECO:0000256" key="5">
    <source>
        <dbReference type="ARBA" id="ARBA00022824"/>
    </source>
</evidence>
<comment type="cofactor">
    <cofactor evidence="1">
        <name>heme</name>
        <dbReference type="ChEBI" id="CHEBI:30413"/>
    </cofactor>
</comment>
<dbReference type="Gene3D" id="1.10.630.10">
    <property type="entry name" value="Cytochrome P450"/>
    <property type="match status" value="1"/>
</dbReference>
<keyword evidence="7" id="KW-0503">Monooxygenase</keyword>
<dbReference type="PRINTS" id="PR00463">
    <property type="entry name" value="EP450I"/>
</dbReference>
<evidence type="ECO:0000256" key="7">
    <source>
        <dbReference type="ARBA" id="ARBA00023033"/>
    </source>
</evidence>
<dbReference type="GO" id="GO:0020037">
    <property type="term" value="F:heme binding"/>
    <property type="evidence" value="ECO:0007669"/>
    <property type="project" value="InterPro"/>
</dbReference>
<protein>
    <submittedName>
        <fullName evidence="9">Bm2409, isoform b</fullName>
    </submittedName>
</protein>
<keyword evidence="4" id="KW-0349">Heme</keyword>
<comment type="similarity">
    <text evidence="3">Belongs to the cytochrome P450 family.</text>
</comment>
<dbReference type="OMA" id="VKENECI"/>
<dbReference type="GO" id="GO:0004497">
    <property type="term" value="F:monooxygenase activity"/>
    <property type="evidence" value="ECO:0007669"/>
    <property type="project" value="UniProtKB-KW"/>
</dbReference>
<comment type="subcellular location">
    <subcellularLocation>
        <location evidence="2">Endoplasmic reticulum membrane</location>
    </subcellularLocation>
</comment>
<keyword evidence="5" id="KW-0256">Endoplasmic reticulum</keyword>
<keyword evidence="6" id="KW-0408">Iron</keyword>
<dbReference type="InterPro" id="IPR036396">
    <property type="entry name" value="Cyt_P450_sf"/>
</dbReference>
<reference evidence="9" key="1">
    <citation type="journal article" date="2007" name="Science">
        <title>Draft genome of the filarial nematode parasite Brugia malayi.</title>
        <authorList>
            <person name="Ghedin E."/>
            <person name="Wang S."/>
            <person name="Spiro D."/>
            <person name="Caler E."/>
            <person name="Zhao Q."/>
            <person name="Crabtree J."/>
            <person name="Allen J.E."/>
            <person name="Delcher A.L."/>
            <person name="Guiliano D.B."/>
            <person name="Miranda-Saavedra D."/>
            <person name="Angiuoli S.V."/>
            <person name="Creasy T."/>
            <person name="Amedeo P."/>
            <person name="Haas B."/>
            <person name="El-Sayed N.M."/>
            <person name="Wortman J.R."/>
            <person name="Feldblyum T."/>
            <person name="Tallon L."/>
            <person name="Schatz M."/>
            <person name="Shumway M."/>
            <person name="Koo H."/>
            <person name="Salzberg S.L."/>
            <person name="Schobel S."/>
            <person name="Pertea M."/>
            <person name="Pop M."/>
            <person name="White O."/>
            <person name="Barton G.J."/>
            <person name="Carlow C.K."/>
            <person name="Crawford M.J."/>
            <person name="Daub J."/>
            <person name="Dimmic M.W."/>
            <person name="Estes C.F."/>
            <person name="Foster J.M."/>
            <person name="Ganatra M."/>
            <person name="Gregory W.F."/>
            <person name="Johnson N.M."/>
            <person name="Jin J."/>
            <person name="Komuniecki R."/>
            <person name="Korf I."/>
            <person name="Kumar S."/>
            <person name="Laney S."/>
            <person name="Li B.W."/>
            <person name="Li W."/>
            <person name="Lindblom T.H."/>
            <person name="Lustigman S."/>
            <person name="Ma D."/>
            <person name="Maina C.V."/>
            <person name="Martin D.M."/>
            <person name="McCarter J.P."/>
            <person name="McReynolds L."/>
            <person name="Mitreva M."/>
            <person name="Nutman T.B."/>
            <person name="Parkinson J."/>
            <person name="Peregrin-Alvarez J.M."/>
            <person name="Poole C."/>
            <person name="Ren Q."/>
            <person name="Saunders L."/>
            <person name="Sluder A.E."/>
            <person name="Smith K."/>
            <person name="Stanke M."/>
            <person name="Unnasch T.R."/>
            <person name="Ware J."/>
            <person name="Wei A.D."/>
            <person name="Weil G."/>
            <person name="Williams D.J."/>
            <person name="Zhang Y."/>
            <person name="Williams S.A."/>
            <person name="Fraser-Liggett C."/>
            <person name="Slatko B."/>
            <person name="Blaxter M.L."/>
            <person name="Scott A.L."/>
        </authorList>
    </citation>
    <scope>NUCLEOTIDE SEQUENCE</scope>
    <source>
        <strain evidence="9">FR3</strain>
    </source>
</reference>
<dbReference type="PANTHER" id="PTHR24291">
    <property type="entry name" value="CYTOCHROME P450 FAMILY 4"/>
    <property type="match status" value="1"/>
</dbReference>
<dbReference type="GO" id="GO:0005789">
    <property type="term" value="C:endoplasmic reticulum membrane"/>
    <property type="evidence" value="ECO:0007669"/>
    <property type="project" value="UniProtKB-SubCell"/>
</dbReference>
<keyword evidence="4" id="KW-0479">Metal-binding</keyword>
<gene>
    <name evidence="9" type="primary">Bm2409</name>
    <name evidence="9" type="ORF">BM_Bm2409</name>
</gene>
<dbReference type="InterPro" id="IPR001128">
    <property type="entry name" value="Cyt_P450"/>
</dbReference>
<dbReference type="InterPro" id="IPR002401">
    <property type="entry name" value="Cyt_P450_E_grp-I"/>
</dbReference>
<dbReference type="SUPFAM" id="SSF48264">
    <property type="entry name" value="Cytochrome P450"/>
    <property type="match status" value="1"/>
</dbReference>
<accession>A0A1I9G1D1</accession>
<evidence type="ECO:0000256" key="2">
    <source>
        <dbReference type="ARBA" id="ARBA00004586"/>
    </source>
</evidence>
<reference evidence="9" key="2">
    <citation type="submission" date="2012-12" db="EMBL/GenBank/DDBJ databases">
        <authorList>
            <consortium name="WormBase Consortium"/>
            <person name="Ghedin E."/>
            <person name="Paulini M."/>
        </authorList>
    </citation>
    <scope>NUCLEOTIDE SEQUENCE</scope>
    <source>
        <strain evidence="9">FR3</strain>
    </source>
</reference>
<dbReference type="GO" id="GO:0005506">
    <property type="term" value="F:iron ion binding"/>
    <property type="evidence" value="ECO:0007669"/>
    <property type="project" value="InterPro"/>
</dbReference>
<keyword evidence="7" id="KW-0560">Oxidoreductase</keyword>
<dbReference type="Pfam" id="PF00067">
    <property type="entry name" value="p450"/>
    <property type="match status" value="1"/>
</dbReference>
<dbReference type="PANTHER" id="PTHR24291:SF189">
    <property type="entry name" value="CYTOCHROME P450 4C3-RELATED"/>
    <property type="match status" value="1"/>
</dbReference>
<evidence type="ECO:0000256" key="8">
    <source>
        <dbReference type="ARBA" id="ARBA00023136"/>
    </source>
</evidence>
<organism evidence="9">
    <name type="scientific">Brugia malayi</name>
    <name type="common">Filarial nematode worm</name>
    <dbReference type="NCBI Taxonomy" id="6279"/>
    <lineage>
        <taxon>Eukaryota</taxon>
        <taxon>Metazoa</taxon>
        <taxon>Ecdysozoa</taxon>
        <taxon>Nematoda</taxon>
        <taxon>Chromadorea</taxon>
        <taxon>Rhabditida</taxon>
        <taxon>Spirurina</taxon>
        <taxon>Spiruromorpha</taxon>
        <taxon>Filarioidea</taxon>
        <taxon>Onchocercidae</taxon>
        <taxon>Brugia</taxon>
    </lineage>
</organism>
<proteinExistence type="inferred from homology"/>
<evidence type="ECO:0000256" key="6">
    <source>
        <dbReference type="ARBA" id="ARBA00023004"/>
    </source>
</evidence>
<evidence type="ECO:0000256" key="1">
    <source>
        <dbReference type="ARBA" id="ARBA00001971"/>
    </source>
</evidence>
<dbReference type="EMBL" id="LN856998">
    <property type="protein sequence ID" value="CDP98747.1"/>
    <property type="molecule type" value="Genomic_DNA"/>
</dbReference>
<keyword evidence="8" id="KW-0472">Membrane</keyword>
<name>A0A1I9G1D1_BRUMA</name>